<reference evidence="3" key="1">
    <citation type="journal article" date="2019" name="Int. J. Syst. Evol. Microbiol.">
        <title>The Global Catalogue of Microorganisms (GCM) 10K type strain sequencing project: providing services to taxonomists for standard genome sequencing and annotation.</title>
        <authorList>
            <consortium name="The Broad Institute Genomics Platform"/>
            <consortium name="The Broad Institute Genome Sequencing Center for Infectious Disease"/>
            <person name="Wu L."/>
            <person name="Ma J."/>
        </authorList>
    </citation>
    <scope>NUCLEOTIDE SEQUENCE [LARGE SCALE GENOMIC DNA]</scope>
    <source>
        <strain evidence="3">JCM 4738</strain>
    </source>
</reference>
<feature type="region of interest" description="Disordered" evidence="1">
    <location>
        <begin position="31"/>
        <end position="56"/>
    </location>
</feature>
<evidence type="ECO:0000313" key="2">
    <source>
        <dbReference type="EMBL" id="GHB43258.1"/>
    </source>
</evidence>
<dbReference type="EMBL" id="BMVP01000002">
    <property type="protein sequence ID" value="GHB43258.1"/>
    <property type="molecule type" value="Genomic_DNA"/>
</dbReference>
<evidence type="ECO:0000313" key="3">
    <source>
        <dbReference type="Proteomes" id="UP000642673"/>
    </source>
</evidence>
<sequence>MVDRIQAAVPGAAKATNEYIEGDLDAAKHAQDAAKTGEVGDLIPNSNYRPEAERVP</sequence>
<dbReference type="Proteomes" id="UP000642673">
    <property type="component" value="Unassembled WGS sequence"/>
</dbReference>
<dbReference type="Pfam" id="PF20117">
    <property type="entry name" value="DUF6507"/>
    <property type="match status" value="1"/>
</dbReference>
<comment type="caution">
    <text evidence="2">The sequence shown here is derived from an EMBL/GenBank/DDBJ whole genome shotgun (WGS) entry which is preliminary data.</text>
</comment>
<accession>A0ABQ3ELN9</accession>
<evidence type="ECO:0000256" key="1">
    <source>
        <dbReference type="SAM" id="MobiDB-lite"/>
    </source>
</evidence>
<organism evidence="2 3">
    <name type="scientific">Streptomyces cirratus</name>
    <dbReference type="NCBI Taxonomy" id="68187"/>
    <lineage>
        <taxon>Bacteria</taxon>
        <taxon>Bacillati</taxon>
        <taxon>Actinomycetota</taxon>
        <taxon>Actinomycetes</taxon>
        <taxon>Kitasatosporales</taxon>
        <taxon>Streptomycetaceae</taxon>
        <taxon>Streptomyces</taxon>
    </lineage>
</organism>
<name>A0ABQ3ELN9_9ACTN</name>
<gene>
    <name evidence="2" type="ORF">GCM10010347_10580</name>
</gene>
<dbReference type="InterPro" id="IPR045436">
    <property type="entry name" value="DUF6507"/>
</dbReference>
<keyword evidence="3" id="KW-1185">Reference proteome</keyword>
<protein>
    <submittedName>
        <fullName evidence="2">Uncharacterized protein</fullName>
    </submittedName>
</protein>
<proteinExistence type="predicted"/>